<evidence type="ECO:0000256" key="1">
    <source>
        <dbReference type="SAM" id="MobiDB-lite"/>
    </source>
</evidence>
<gene>
    <name evidence="3" type="ORF">VPNG_02526</name>
</gene>
<sequence>MGDHDDWEDVDMTVQGTDEDVAGAILTEVYSTRPVSTTTGGPGTEEDPEDINPNVSWDRLPYELSHKILQELAEDEIESHLLAEYAVVCKSWQAEVEKVNFKTLAVRQMDLHDLEQYVVGHRRACLKHIWLKVELGEYSRRARMNPEEEPEQEENNCRYSRALFDLFKVLETWDTPHFWEARNGRGLSLELSAFSPSDRRNLFGEAGLDEDGNSRYFDSLLDFMLLALDEPQGIHGLPMVNIVTSFSILRRNFRNVSATSLTPILRSLPRLEEVRLEPWQQVDQPAQEDVDSELASQMPFWPTTLKRVSIFEHFGVFDQHDAWDTRVRFPFLAHGLRRLSYNLEELSVSFSADARNFFEPYIKIKPGLRNPQWEKLRWLTLTSRFMTEVAFPDEVNSMLRGAALAAKDMPALQAMELYSATQWDAGVFRYLVVENTGVISWTSTWEHKLPPNVKSAWRQAALQYTRHEPYIFDEVKLPGYQMGPEGFIHSELATRELVLHAVSSTDMMGGRTIPDPVLRLPSLPRSCP</sequence>
<evidence type="ECO:0000313" key="3">
    <source>
        <dbReference type="EMBL" id="ROW16028.1"/>
    </source>
</evidence>
<dbReference type="EMBL" id="LKEB01000007">
    <property type="protein sequence ID" value="ROW16028.1"/>
    <property type="molecule type" value="Genomic_DNA"/>
</dbReference>
<dbReference type="InParanoid" id="A0A423XID2"/>
<comment type="caution">
    <text evidence="3">The sequence shown here is derived from an EMBL/GenBank/DDBJ whole genome shotgun (WGS) entry which is preliminary data.</text>
</comment>
<protein>
    <recommendedName>
        <fullName evidence="2">DUF6546 domain-containing protein</fullName>
    </recommendedName>
</protein>
<dbReference type="Proteomes" id="UP000285146">
    <property type="component" value="Unassembled WGS sequence"/>
</dbReference>
<proteinExistence type="predicted"/>
<accession>A0A423XID2</accession>
<dbReference type="STRING" id="1230097.A0A423XID2"/>
<feature type="domain" description="DUF6546" evidence="2">
    <location>
        <begin position="302"/>
        <end position="500"/>
    </location>
</feature>
<evidence type="ECO:0000313" key="4">
    <source>
        <dbReference type="Proteomes" id="UP000285146"/>
    </source>
</evidence>
<dbReference type="AlphaFoldDB" id="A0A423XID2"/>
<evidence type="ECO:0000259" key="2">
    <source>
        <dbReference type="Pfam" id="PF20183"/>
    </source>
</evidence>
<keyword evidence="4" id="KW-1185">Reference proteome</keyword>
<reference evidence="3 4" key="1">
    <citation type="submission" date="2015-09" db="EMBL/GenBank/DDBJ databases">
        <title>Host preference determinants of Valsa canker pathogens revealed by comparative genomics.</title>
        <authorList>
            <person name="Yin Z."/>
            <person name="Huang L."/>
        </authorList>
    </citation>
    <scope>NUCLEOTIDE SEQUENCE [LARGE SCALE GENOMIC DNA]</scope>
    <source>
        <strain evidence="3 4">SXYLt</strain>
    </source>
</reference>
<dbReference type="OrthoDB" id="4802432at2759"/>
<feature type="region of interest" description="Disordered" evidence="1">
    <location>
        <begin position="32"/>
        <end position="52"/>
    </location>
</feature>
<dbReference type="Pfam" id="PF20183">
    <property type="entry name" value="DUF6546"/>
    <property type="match status" value="1"/>
</dbReference>
<organism evidence="3 4">
    <name type="scientific">Cytospora leucostoma</name>
    <dbReference type="NCBI Taxonomy" id="1230097"/>
    <lineage>
        <taxon>Eukaryota</taxon>
        <taxon>Fungi</taxon>
        <taxon>Dikarya</taxon>
        <taxon>Ascomycota</taxon>
        <taxon>Pezizomycotina</taxon>
        <taxon>Sordariomycetes</taxon>
        <taxon>Sordariomycetidae</taxon>
        <taxon>Diaporthales</taxon>
        <taxon>Cytosporaceae</taxon>
        <taxon>Cytospora</taxon>
    </lineage>
</organism>
<name>A0A423XID2_9PEZI</name>
<dbReference type="InterPro" id="IPR046676">
    <property type="entry name" value="DUF6546"/>
</dbReference>